<sequence>MFKLMIKKCILPLAKTQDVYKHSMSVDNEKMKAMDLPYDVKKGQFAVIATEGDVANRFVVELDCLSNNPAFLKLLEKAEQEFGFGQGGVLSLPCKPDELKRALGSSTSSRKNKICF</sequence>
<evidence type="ECO:0000313" key="3">
    <source>
        <dbReference type="Proteomes" id="UP001202328"/>
    </source>
</evidence>
<dbReference type="PANTHER" id="PTHR31374:SF16">
    <property type="entry name" value="AUXIN-RESPONSIVE FAMILY PROTEIN"/>
    <property type="match status" value="1"/>
</dbReference>
<dbReference type="GO" id="GO:0009733">
    <property type="term" value="P:response to auxin"/>
    <property type="evidence" value="ECO:0007669"/>
    <property type="project" value="InterPro"/>
</dbReference>
<dbReference type="EMBL" id="JAJJMB010014022">
    <property type="protein sequence ID" value="KAI3863652.1"/>
    <property type="molecule type" value="Genomic_DNA"/>
</dbReference>
<dbReference type="AlphaFoldDB" id="A0AAD4S4N0"/>
<comment type="similarity">
    <text evidence="1">Belongs to the ARG7 family.</text>
</comment>
<name>A0AAD4S4N0_9MAGN</name>
<keyword evidence="3" id="KW-1185">Reference proteome</keyword>
<protein>
    <submittedName>
        <fullName evidence="2">Uncharacterized protein</fullName>
    </submittedName>
</protein>
<dbReference type="PANTHER" id="PTHR31374">
    <property type="entry name" value="AUXIN-INDUCED PROTEIN-LIKE-RELATED"/>
    <property type="match status" value="1"/>
</dbReference>
<dbReference type="InterPro" id="IPR003676">
    <property type="entry name" value="SAUR_fam"/>
</dbReference>
<accession>A0AAD4S4N0</accession>
<evidence type="ECO:0000256" key="1">
    <source>
        <dbReference type="ARBA" id="ARBA00006974"/>
    </source>
</evidence>
<dbReference type="Proteomes" id="UP001202328">
    <property type="component" value="Unassembled WGS sequence"/>
</dbReference>
<evidence type="ECO:0000313" key="2">
    <source>
        <dbReference type="EMBL" id="KAI3863652.1"/>
    </source>
</evidence>
<dbReference type="Pfam" id="PF02519">
    <property type="entry name" value="Auxin_inducible"/>
    <property type="match status" value="1"/>
</dbReference>
<reference evidence="2" key="1">
    <citation type="submission" date="2022-04" db="EMBL/GenBank/DDBJ databases">
        <title>A functionally conserved STORR gene fusion in Papaver species that diverged 16.8 million years ago.</title>
        <authorList>
            <person name="Catania T."/>
        </authorList>
    </citation>
    <scope>NUCLEOTIDE SEQUENCE</scope>
    <source>
        <strain evidence="2">S-188037</strain>
    </source>
</reference>
<organism evidence="2 3">
    <name type="scientific">Papaver atlanticum</name>
    <dbReference type="NCBI Taxonomy" id="357466"/>
    <lineage>
        <taxon>Eukaryota</taxon>
        <taxon>Viridiplantae</taxon>
        <taxon>Streptophyta</taxon>
        <taxon>Embryophyta</taxon>
        <taxon>Tracheophyta</taxon>
        <taxon>Spermatophyta</taxon>
        <taxon>Magnoliopsida</taxon>
        <taxon>Ranunculales</taxon>
        <taxon>Papaveraceae</taxon>
        <taxon>Papaveroideae</taxon>
        <taxon>Papaver</taxon>
    </lineage>
</organism>
<comment type="caution">
    <text evidence="2">The sequence shown here is derived from an EMBL/GenBank/DDBJ whole genome shotgun (WGS) entry which is preliminary data.</text>
</comment>
<gene>
    <name evidence="2" type="ORF">MKW98_031244</name>
</gene>
<proteinExistence type="inferred from homology"/>